<dbReference type="eggNOG" id="COG2608">
    <property type="taxonomic scope" value="Bacteria"/>
</dbReference>
<dbReference type="OrthoDB" id="9813965at2"/>
<dbReference type="STRING" id="696281.Desru_2224"/>
<dbReference type="GO" id="GO:0006825">
    <property type="term" value="P:copper ion transport"/>
    <property type="evidence" value="ECO:0007669"/>
    <property type="project" value="InterPro"/>
</dbReference>
<dbReference type="HOGENOM" id="CLU_134973_10_4_9"/>
<reference evidence="2 3" key="2">
    <citation type="journal article" date="2012" name="Stand. Genomic Sci.">
        <title>Complete genome sequence of the sulfate-reducing firmicute Desulfotomaculum ruminis type strain (DL(T)).</title>
        <authorList>
            <person name="Spring S."/>
            <person name="Visser M."/>
            <person name="Lu M."/>
            <person name="Copeland A."/>
            <person name="Lapidus A."/>
            <person name="Lucas S."/>
            <person name="Cheng J.F."/>
            <person name="Han C."/>
            <person name="Tapia R."/>
            <person name="Goodwin L.A."/>
            <person name="Pitluck S."/>
            <person name="Ivanova N."/>
            <person name="Land M."/>
            <person name="Hauser L."/>
            <person name="Larimer F."/>
            <person name="Rohde M."/>
            <person name="Goker M."/>
            <person name="Detter J.C."/>
            <person name="Kyrpides N.C."/>
            <person name="Woyke T."/>
            <person name="Schaap P.J."/>
            <person name="Plugge C.M."/>
            <person name="Muyzer G."/>
            <person name="Kuever J."/>
            <person name="Pereira I.A."/>
            <person name="Parshina S.N."/>
            <person name="Bernier-Latmani R."/>
            <person name="Stams A.J."/>
            <person name="Klenk H.P."/>
        </authorList>
    </citation>
    <scope>NUCLEOTIDE SEQUENCE [LARGE SCALE GENOMIC DNA]</scope>
    <source>
        <strain evidence="3">ATCC 23193 / DSM 2154 / NCIB 8452 / DL</strain>
    </source>
</reference>
<feature type="domain" description="HMA" evidence="1">
    <location>
        <begin position="3"/>
        <end position="68"/>
    </location>
</feature>
<dbReference type="AlphaFoldDB" id="F6DLC5"/>
<dbReference type="GO" id="GO:0005507">
    <property type="term" value="F:copper ion binding"/>
    <property type="evidence" value="ECO:0007669"/>
    <property type="project" value="InterPro"/>
</dbReference>
<dbReference type="InterPro" id="IPR000428">
    <property type="entry name" value="Cu-bd"/>
</dbReference>
<dbReference type="Proteomes" id="UP000009234">
    <property type="component" value="Chromosome"/>
</dbReference>
<sequence length="69" mass="7318">MSNTIKLQVRGMSCGHCKAAVEKAVKKLSGVQTVEATPAENQVVVTHDGSTDLKTVKEAITDEGYTVVD</sequence>
<dbReference type="Gene3D" id="3.30.70.100">
    <property type="match status" value="1"/>
</dbReference>
<dbReference type="PROSITE" id="PS50846">
    <property type="entry name" value="HMA_2"/>
    <property type="match status" value="1"/>
</dbReference>
<dbReference type="KEGG" id="dru:Desru_2224"/>
<reference evidence="3" key="1">
    <citation type="submission" date="2011-05" db="EMBL/GenBank/DDBJ databases">
        <title>Complete sequence of Desulfotomaculum ruminis DSM 2154.</title>
        <authorList>
            <person name="Lucas S."/>
            <person name="Copeland A."/>
            <person name="Lapidus A."/>
            <person name="Cheng J.-F."/>
            <person name="Goodwin L."/>
            <person name="Pitluck S."/>
            <person name="Lu M."/>
            <person name="Detter J.C."/>
            <person name="Han C."/>
            <person name="Tapia R."/>
            <person name="Land M."/>
            <person name="Hauser L."/>
            <person name="Kyrpides N."/>
            <person name="Ivanova N."/>
            <person name="Mikhailova N."/>
            <person name="Pagani I."/>
            <person name="Stams A.J.M."/>
            <person name="Plugge C.M."/>
            <person name="Muyzer G."/>
            <person name="Kuever J."/>
            <person name="Parshina S.N."/>
            <person name="Ivanova A.E."/>
            <person name="Nazina T.N."/>
            <person name="Brambilla E."/>
            <person name="Spring S."/>
            <person name="Klenk H.-P."/>
            <person name="Woyke T."/>
        </authorList>
    </citation>
    <scope>NUCLEOTIDE SEQUENCE [LARGE SCALE GENOMIC DNA]</scope>
    <source>
        <strain evidence="3">ATCC 23193 / DSM 2154 / NCIB 8452 / DL</strain>
    </source>
</reference>
<accession>F6DLC5</accession>
<dbReference type="EMBL" id="CP002780">
    <property type="protein sequence ID" value="AEG60473.1"/>
    <property type="molecule type" value="Genomic_DNA"/>
</dbReference>
<organism evidence="2 3">
    <name type="scientific">Desulforamulus ruminis (strain ATCC 23193 / DSM 2154 / NCIMB 8452 / DL)</name>
    <name type="common">Desulfotomaculum ruminis</name>
    <dbReference type="NCBI Taxonomy" id="696281"/>
    <lineage>
        <taxon>Bacteria</taxon>
        <taxon>Bacillati</taxon>
        <taxon>Bacillota</taxon>
        <taxon>Clostridia</taxon>
        <taxon>Eubacteriales</taxon>
        <taxon>Peptococcaceae</taxon>
        <taxon>Desulforamulus</taxon>
    </lineage>
</organism>
<evidence type="ECO:0000313" key="2">
    <source>
        <dbReference type="EMBL" id="AEG60473.1"/>
    </source>
</evidence>
<dbReference type="SUPFAM" id="SSF55008">
    <property type="entry name" value="HMA, heavy metal-associated domain"/>
    <property type="match status" value="1"/>
</dbReference>
<evidence type="ECO:0000259" key="1">
    <source>
        <dbReference type="PROSITE" id="PS50846"/>
    </source>
</evidence>
<name>F6DLC5_DESRL</name>
<dbReference type="InterPro" id="IPR006121">
    <property type="entry name" value="HMA_dom"/>
</dbReference>
<evidence type="ECO:0000313" key="3">
    <source>
        <dbReference type="Proteomes" id="UP000009234"/>
    </source>
</evidence>
<dbReference type="CDD" id="cd00371">
    <property type="entry name" value="HMA"/>
    <property type="match status" value="1"/>
</dbReference>
<dbReference type="RefSeq" id="WP_013842232.1">
    <property type="nucleotide sequence ID" value="NC_015589.1"/>
</dbReference>
<dbReference type="Pfam" id="PF00403">
    <property type="entry name" value="HMA"/>
    <property type="match status" value="1"/>
</dbReference>
<dbReference type="InterPro" id="IPR036163">
    <property type="entry name" value="HMA_dom_sf"/>
</dbReference>
<dbReference type="PRINTS" id="PR00944">
    <property type="entry name" value="CUEXPORT"/>
</dbReference>
<gene>
    <name evidence="2" type="ordered locus">Desru_2224</name>
</gene>
<protein>
    <submittedName>
        <fullName evidence="2">Heavy metal transport/detoxification protein</fullName>
    </submittedName>
</protein>
<proteinExistence type="predicted"/>
<keyword evidence="3" id="KW-1185">Reference proteome</keyword>